<gene>
    <name evidence="2" type="ORF">MNBD_GAMMA01-136</name>
</gene>
<sequence>MLEFPDIKGFSYRNLRAIKQWYVFYTTAHDNLATTCSQIGQQAVTQLTKIPWGHNIAIISKCKNHTEALYYVTNTQQIKDPYIFDFLTLTKDYTEHELEQGLVKHITRFLLELGSGFAYIGKQVPLQVGQRDFYLDLLFYHTKLHCYVVIELKTTDFEPEHTGKLNFYIKAVDEIIRNKGDKATIGILLCKNKDKLVAEYALSDINKPIAVSEYQLTHTLPDKLKSSLPSVEEIEDEFNRIKL</sequence>
<name>A0A3B0VSQ6_9ZZZZ</name>
<dbReference type="PANTHER" id="PTHR30547">
    <property type="entry name" value="UNCHARACTERIZED PROTEIN YHCG-RELATED"/>
    <property type="match status" value="1"/>
</dbReference>
<protein>
    <recommendedName>
        <fullName evidence="1">YhcG PDDEXK nuclease domain-containing protein</fullName>
    </recommendedName>
</protein>
<dbReference type="GO" id="GO:0003676">
    <property type="term" value="F:nucleic acid binding"/>
    <property type="evidence" value="ECO:0007669"/>
    <property type="project" value="InterPro"/>
</dbReference>
<accession>A0A3B0VSQ6</accession>
<dbReference type="EMBL" id="UOEW01000341">
    <property type="protein sequence ID" value="VAW42082.1"/>
    <property type="molecule type" value="Genomic_DNA"/>
</dbReference>
<organism evidence="2">
    <name type="scientific">hydrothermal vent metagenome</name>
    <dbReference type="NCBI Taxonomy" id="652676"/>
    <lineage>
        <taxon>unclassified sequences</taxon>
        <taxon>metagenomes</taxon>
        <taxon>ecological metagenomes</taxon>
    </lineage>
</organism>
<proteinExistence type="predicted"/>
<dbReference type="AlphaFoldDB" id="A0A3B0VSQ6"/>
<dbReference type="InterPro" id="IPR011856">
    <property type="entry name" value="tRNA_endonuc-like_dom_sf"/>
</dbReference>
<reference evidence="2" key="1">
    <citation type="submission" date="2018-06" db="EMBL/GenBank/DDBJ databases">
        <authorList>
            <person name="Zhirakovskaya E."/>
        </authorList>
    </citation>
    <scope>NUCLEOTIDE SEQUENCE</scope>
</reference>
<dbReference type="InterPro" id="IPR053148">
    <property type="entry name" value="PD-DEXK-like_domain"/>
</dbReference>
<evidence type="ECO:0000313" key="2">
    <source>
        <dbReference type="EMBL" id="VAW42082.1"/>
    </source>
</evidence>
<dbReference type="PANTHER" id="PTHR30547:SF0">
    <property type="entry name" value="BLR8175 PROTEIN"/>
    <property type="match status" value="1"/>
</dbReference>
<evidence type="ECO:0000259" key="1">
    <source>
        <dbReference type="Pfam" id="PF06250"/>
    </source>
</evidence>
<dbReference type="InterPro" id="IPR009362">
    <property type="entry name" value="YhcG_C"/>
</dbReference>
<feature type="domain" description="YhcG PDDEXK nuclease" evidence="1">
    <location>
        <begin position="76"/>
        <end position="229"/>
    </location>
</feature>
<dbReference type="Pfam" id="PF06250">
    <property type="entry name" value="YhcG_C"/>
    <property type="match status" value="1"/>
</dbReference>
<dbReference type="Gene3D" id="3.40.1350.10">
    <property type="match status" value="1"/>
</dbReference>